<dbReference type="RefSeq" id="WP_023387128.1">
    <property type="nucleotide sequence ID" value="NZ_AXUN02000061.1"/>
</dbReference>
<protein>
    <recommendedName>
        <fullName evidence="4">Glycosyltransferase RgtA/B/C/D-like domain-containing protein</fullName>
    </recommendedName>
</protein>
<feature type="transmembrane region" description="Helical" evidence="1">
    <location>
        <begin position="7"/>
        <end position="25"/>
    </location>
</feature>
<feature type="transmembrane region" description="Helical" evidence="1">
    <location>
        <begin position="173"/>
        <end position="203"/>
    </location>
</feature>
<feature type="transmembrane region" description="Helical" evidence="1">
    <location>
        <begin position="316"/>
        <end position="334"/>
    </location>
</feature>
<keyword evidence="1" id="KW-0812">Transmembrane</keyword>
<dbReference type="OrthoDB" id="369463at2"/>
<dbReference type="AlphaFoldDB" id="V7I6G2"/>
<evidence type="ECO:0000313" key="3">
    <source>
        <dbReference type="Proteomes" id="UP000017747"/>
    </source>
</evidence>
<feature type="transmembrane region" description="Helical" evidence="1">
    <location>
        <begin position="340"/>
        <end position="361"/>
    </location>
</feature>
<dbReference type="STRING" id="994573.T472_0204460"/>
<feature type="transmembrane region" description="Helical" evidence="1">
    <location>
        <begin position="150"/>
        <end position="167"/>
    </location>
</feature>
<gene>
    <name evidence="2" type="ORF">T472_0204460</name>
</gene>
<proteinExistence type="predicted"/>
<feature type="transmembrane region" description="Helical" evidence="1">
    <location>
        <begin position="120"/>
        <end position="138"/>
    </location>
</feature>
<keyword evidence="1" id="KW-1133">Transmembrane helix</keyword>
<dbReference type="eggNOG" id="COG1807">
    <property type="taxonomic scope" value="Bacteria"/>
</dbReference>
<keyword evidence="3" id="KW-1185">Reference proteome</keyword>
<organism evidence="2 3">
    <name type="scientific">Youngiibacter fragilis 232.1</name>
    <dbReference type="NCBI Taxonomy" id="994573"/>
    <lineage>
        <taxon>Bacteria</taxon>
        <taxon>Bacillati</taxon>
        <taxon>Bacillota</taxon>
        <taxon>Clostridia</taxon>
        <taxon>Eubacteriales</taxon>
        <taxon>Clostridiaceae</taxon>
        <taxon>Youngiibacter</taxon>
    </lineage>
</organism>
<sequence length="530" mass="59840">MEKLKRILPITALFAYFIANLMTILEFPTVHSDELWLKGITDEMVGRKSFAVTEPFFDLYPRVVHPFRWLYHSLEALVFNVLGSSAASARILSLVASVLALIVFYKILTHVLENSSLSSTGSLLPFTGTLALALNIQFLYSSRFGRQDSMILLLLLTAYGIASGYILKGRRVSLVLSLITLLGIGVHPNSFLIGMTTSAVLFIRLTMKEIRLKGLVSYVMITGAGFIGYIAIGNLMNPGFLSGYLKFGESLGIESNPIGRIDGFYWFWYKLYARIGGTYDLLDIRLEIILLGAAILLIPVYVLASRKKDGSNYHSLLTPWSALIGINLGLLVIGRYNQTSVVFLVPFIILTPFTAAGIVLGNIGKRNLTWAFALILLVFVPIRLYSGLDDYREARPYKLGYEDMIEVVEGMANDRDIVLGNLNTIDAFKSQRFYDIRNLAFLEDNGITIGDYIKDRGITLILIHEEMEYIKNTSPAWDFLYGSNYMDDLFRYISENTELIGEFENPIYAMRISRYSGTYPWRTRIYRVRP</sequence>
<reference evidence="2 3" key="1">
    <citation type="journal article" date="2014" name="Genome Announc.">
        <title>Genome Sequence of Youngiibacter fragilis, the Type Strain of the Genus Youngiibacter.</title>
        <authorList>
            <person name="Wawrik C.B."/>
            <person name="Callaghan A.V."/>
            <person name="Stamps B.W."/>
            <person name="Wawrik B."/>
        </authorList>
    </citation>
    <scope>NUCLEOTIDE SEQUENCE [LARGE SCALE GENOMIC DNA]</scope>
    <source>
        <strain evidence="2 3">232.1</strain>
    </source>
</reference>
<name>V7I6G2_9CLOT</name>
<dbReference type="Proteomes" id="UP000017747">
    <property type="component" value="Unassembled WGS sequence"/>
</dbReference>
<accession>V7I6G2</accession>
<evidence type="ECO:0000313" key="2">
    <source>
        <dbReference type="EMBL" id="ETA81805.1"/>
    </source>
</evidence>
<feature type="transmembrane region" description="Helical" evidence="1">
    <location>
        <begin position="215"/>
        <end position="236"/>
    </location>
</feature>
<keyword evidence="1" id="KW-0472">Membrane</keyword>
<comment type="caution">
    <text evidence="2">The sequence shown here is derived from an EMBL/GenBank/DDBJ whole genome shotgun (WGS) entry which is preliminary data.</text>
</comment>
<feature type="transmembrane region" description="Helical" evidence="1">
    <location>
        <begin position="91"/>
        <end position="108"/>
    </location>
</feature>
<evidence type="ECO:0000256" key="1">
    <source>
        <dbReference type="SAM" id="Phobius"/>
    </source>
</evidence>
<feature type="transmembrane region" description="Helical" evidence="1">
    <location>
        <begin position="368"/>
        <end position="386"/>
    </location>
</feature>
<evidence type="ECO:0008006" key="4">
    <source>
        <dbReference type="Google" id="ProtNLM"/>
    </source>
</evidence>
<dbReference type="EMBL" id="AXUN02000061">
    <property type="protein sequence ID" value="ETA81805.1"/>
    <property type="molecule type" value="Genomic_DNA"/>
</dbReference>
<feature type="transmembrane region" description="Helical" evidence="1">
    <location>
        <begin position="284"/>
        <end position="304"/>
    </location>
</feature>